<dbReference type="Gene3D" id="3.40.50.1820">
    <property type="entry name" value="alpha/beta hydrolase"/>
    <property type="match status" value="1"/>
</dbReference>
<keyword evidence="4" id="KW-1133">Transmembrane helix</keyword>
<evidence type="ECO:0000256" key="2">
    <source>
        <dbReference type="ARBA" id="ARBA00038334"/>
    </source>
</evidence>
<keyword evidence="4" id="KW-0812">Transmembrane</keyword>
<dbReference type="InterPro" id="IPR000073">
    <property type="entry name" value="AB_hydrolase_1"/>
</dbReference>
<comment type="similarity">
    <text evidence="2">Belongs to the AB hydrolase superfamily. Epoxide hydrolase family.</text>
</comment>
<feature type="compositionally biased region" description="Low complexity" evidence="3">
    <location>
        <begin position="1"/>
        <end position="17"/>
    </location>
</feature>
<feature type="transmembrane region" description="Helical" evidence="4">
    <location>
        <begin position="49"/>
        <end position="68"/>
    </location>
</feature>
<evidence type="ECO:0000256" key="1">
    <source>
        <dbReference type="ARBA" id="ARBA00022801"/>
    </source>
</evidence>
<dbReference type="Proteomes" id="UP000612055">
    <property type="component" value="Unassembled WGS sequence"/>
</dbReference>
<keyword evidence="4" id="KW-0472">Membrane</keyword>
<evidence type="ECO:0000256" key="3">
    <source>
        <dbReference type="SAM" id="MobiDB-lite"/>
    </source>
</evidence>
<dbReference type="PRINTS" id="PR00412">
    <property type="entry name" value="EPOXHYDRLASE"/>
</dbReference>
<evidence type="ECO:0000259" key="5">
    <source>
        <dbReference type="Pfam" id="PF00561"/>
    </source>
</evidence>
<keyword evidence="7" id="KW-1185">Reference proteome</keyword>
<dbReference type="AlphaFoldDB" id="A0A835XNB7"/>
<feature type="region of interest" description="Disordered" evidence="3">
    <location>
        <begin position="401"/>
        <end position="424"/>
    </location>
</feature>
<gene>
    <name evidence="6" type="ORF">HYH03_013361</name>
</gene>
<evidence type="ECO:0000313" key="6">
    <source>
        <dbReference type="EMBL" id="KAG2488057.1"/>
    </source>
</evidence>
<dbReference type="InterPro" id="IPR029058">
    <property type="entry name" value="AB_hydrolase_fold"/>
</dbReference>
<dbReference type="PANTHER" id="PTHR43329">
    <property type="entry name" value="EPOXIDE HYDROLASE"/>
    <property type="match status" value="1"/>
</dbReference>
<dbReference type="Pfam" id="PF00561">
    <property type="entry name" value="Abhydrolase_1"/>
    <property type="match status" value="1"/>
</dbReference>
<dbReference type="EMBL" id="JAEHOE010000088">
    <property type="protein sequence ID" value="KAG2488057.1"/>
    <property type="molecule type" value="Genomic_DNA"/>
</dbReference>
<feature type="region of interest" description="Disordered" evidence="3">
    <location>
        <begin position="1"/>
        <end position="27"/>
    </location>
</feature>
<dbReference type="OrthoDB" id="7130006at2759"/>
<proteinExistence type="inferred from homology"/>
<dbReference type="PRINTS" id="PR00111">
    <property type="entry name" value="ABHYDROLASE"/>
</dbReference>
<feature type="compositionally biased region" description="Basic and acidic residues" evidence="3">
    <location>
        <begin position="415"/>
        <end position="424"/>
    </location>
</feature>
<name>A0A835XNB7_9CHLO</name>
<protein>
    <recommendedName>
        <fullName evidence="5">AB hydrolase-1 domain-containing protein</fullName>
    </recommendedName>
</protein>
<dbReference type="GO" id="GO:0016787">
    <property type="term" value="F:hydrolase activity"/>
    <property type="evidence" value="ECO:0007669"/>
    <property type="project" value="UniProtKB-KW"/>
</dbReference>
<feature type="domain" description="AB hydrolase-1" evidence="5">
    <location>
        <begin position="128"/>
        <end position="386"/>
    </location>
</feature>
<evidence type="ECO:0000256" key="4">
    <source>
        <dbReference type="SAM" id="Phobius"/>
    </source>
</evidence>
<reference evidence="6" key="1">
    <citation type="journal article" date="2020" name="bioRxiv">
        <title>Comparative genomics of Chlamydomonas.</title>
        <authorList>
            <person name="Craig R.J."/>
            <person name="Hasan A.R."/>
            <person name="Ness R.W."/>
            <person name="Keightley P.D."/>
        </authorList>
    </citation>
    <scope>NUCLEOTIDE SEQUENCE</scope>
    <source>
        <strain evidence="6">CCAP 11/70</strain>
    </source>
</reference>
<evidence type="ECO:0000313" key="7">
    <source>
        <dbReference type="Proteomes" id="UP000612055"/>
    </source>
</evidence>
<organism evidence="6 7">
    <name type="scientific">Edaphochlamys debaryana</name>
    <dbReference type="NCBI Taxonomy" id="47281"/>
    <lineage>
        <taxon>Eukaryota</taxon>
        <taxon>Viridiplantae</taxon>
        <taxon>Chlorophyta</taxon>
        <taxon>core chlorophytes</taxon>
        <taxon>Chlorophyceae</taxon>
        <taxon>CS clade</taxon>
        <taxon>Chlamydomonadales</taxon>
        <taxon>Chlamydomonadales incertae sedis</taxon>
        <taxon>Edaphochlamys</taxon>
    </lineage>
</organism>
<dbReference type="SUPFAM" id="SSF53474">
    <property type="entry name" value="alpha/beta-Hydrolases"/>
    <property type="match status" value="1"/>
</dbReference>
<sequence>MAATKEPASPAEAAASTPQSGAENGREAEPYNRVTFLDDVNTVSGWKSLILYAAAALVIWPSLLLILVRQLIKKPREFFATRPRPRKAEEVSLPPDLHGLEGLSHMQLDVGGGVRLHAASMGRRPGKPLLLLLHGFPECWYSWRHVMAEYGATGEYEVVALDMRGFGWSSKPQGVSSYTLDKLSADVAAAVRALGRSSCTLVAHDWGGAIAWVVAGRYPGLVDRLAVLAGPHWLLYKKNLTREQMAKSAYFVMFQMPVFAELLLTQTDCDLLSAIWLSKGPSSPINPNAASPADVEVYKAAMQLPGAATAQLNYYRALLRSDSGILPFHPEVERGLRRRLDIPVCVVWGQEDHALDTTNLIGTNEVAPKAEVHILQRCSHWIQAEQPQELSRILGEWMAANPLPGQTKQPPRGSRKADGKGAAA</sequence>
<accession>A0A835XNB7</accession>
<keyword evidence="1" id="KW-0378">Hydrolase</keyword>
<comment type="caution">
    <text evidence="6">The sequence shown here is derived from an EMBL/GenBank/DDBJ whole genome shotgun (WGS) entry which is preliminary data.</text>
</comment>
<dbReference type="InterPro" id="IPR000639">
    <property type="entry name" value="Epox_hydrolase-like"/>
</dbReference>